<dbReference type="InterPro" id="IPR027417">
    <property type="entry name" value="P-loop_NTPase"/>
</dbReference>
<dbReference type="RefSeq" id="WP_072272592.1">
    <property type="nucleotide sequence ID" value="NZ_CCXW01000001.1"/>
</dbReference>
<dbReference type="InterPro" id="IPR006437">
    <property type="entry name" value="Phage_terminase_lsu"/>
</dbReference>
<dbReference type="Gene3D" id="3.40.50.300">
    <property type="entry name" value="P-loop containing nucleotide triphosphate hydrolases"/>
    <property type="match status" value="1"/>
</dbReference>
<evidence type="ECO:0000313" key="3">
    <source>
        <dbReference type="EMBL" id="CEG31433.1"/>
    </source>
</evidence>
<dbReference type="Proteomes" id="UP000182110">
    <property type="component" value="Unassembled WGS sequence"/>
</dbReference>
<gene>
    <name evidence="3" type="primary">yqaT</name>
    <name evidence="3" type="ORF">BN1180_01577</name>
</gene>
<dbReference type="NCBIfam" id="TIGR01547">
    <property type="entry name" value="phage_term_2"/>
    <property type="match status" value="1"/>
</dbReference>
<evidence type="ECO:0000259" key="2">
    <source>
        <dbReference type="Pfam" id="PF17288"/>
    </source>
</evidence>
<dbReference type="InterPro" id="IPR052380">
    <property type="entry name" value="Viral_DNA_packaging_terminase"/>
</dbReference>
<accession>A0AAN2TRZ4</accession>
<comment type="caution">
    <text evidence="3">The sequence shown here is derived from an EMBL/GenBank/DDBJ whole genome shotgun (WGS) entry which is preliminary data.</text>
</comment>
<keyword evidence="4" id="KW-1185">Reference proteome</keyword>
<evidence type="ECO:0000313" key="4">
    <source>
        <dbReference type="Proteomes" id="UP000182110"/>
    </source>
</evidence>
<dbReference type="AlphaFoldDB" id="A0AAN2TRZ4"/>
<dbReference type="Pfam" id="PF04466">
    <property type="entry name" value="Terminase_3"/>
    <property type="match status" value="1"/>
</dbReference>
<dbReference type="InterPro" id="IPR035412">
    <property type="entry name" value="Terminase_L_N"/>
</dbReference>
<evidence type="ECO:0000259" key="1">
    <source>
        <dbReference type="Pfam" id="PF04466"/>
    </source>
</evidence>
<organism evidence="3 4">
    <name type="scientific">Peribacillus simplex</name>
    <dbReference type="NCBI Taxonomy" id="1478"/>
    <lineage>
        <taxon>Bacteria</taxon>
        <taxon>Bacillati</taxon>
        <taxon>Bacillota</taxon>
        <taxon>Bacilli</taxon>
        <taxon>Bacillales</taxon>
        <taxon>Bacillaceae</taxon>
        <taxon>Peribacillus</taxon>
    </lineage>
</organism>
<proteinExistence type="predicted"/>
<dbReference type="Pfam" id="PF17288">
    <property type="entry name" value="Terminase_3C"/>
    <property type="match status" value="1"/>
</dbReference>
<feature type="domain" description="Phage terminase large subunit C-terminal" evidence="2">
    <location>
        <begin position="269"/>
        <end position="410"/>
    </location>
</feature>
<reference evidence="3 4" key="1">
    <citation type="journal article" date="2014" name="Genome Announc.">
        <title>Genome Sequence of Bacillus simplex Strain P558, Isolated from a Human Fecal Sample.</title>
        <authorList>
            <person name="Croce O."/>
            <person name="Hugon P."/>
            <person name="Lagier J.C."/>
            <person name="Bibi F."/>
            <person name="Robert C."/>
            <person name="Azhar E.I."/>
            <person name="Raoult D."/>
            <person name="Fournier P.E."/>
        </authorList>
    </citation>
    <scope>NUCLEOTIDE SEQUENCE [LARGE SCALE GENOMIC DNA]</scope>
    <source>
        <strain evidence="3 4">P558</strain>
    </source>
</reference>
<sequence length="432" mass="50952">MTELKINPHFEDFIYDWDHTNYLLVGGYGSSKSFHCAAKIVLKLLSEKRTALVVRNTFETHRESTYALFREIVKDHLELHNQFNFTLNPMQIIFPNGSKIIFKGGDSTEKLKSLVNISLIWIEECSEIREEVYHELKGRLRHPTLPLHTLLSTNPVSKNNWTYRFFFKDDLKDYFKLSDEELYEKRIVKLDDTYYHHSVVTDNKFATEEYIKGLQETKEYDPDTYRIKFEGRFGFSGLRVFNAFVTMPHDEMVEKIRKIQNPSRHCGMDFGFATSYNCLVRMVIDNDENILYIHYEYYDKGKTDPETAEDLKEFTWTKELIKADSAEPKTIKYFKQQGFNMRSAKKYKGSRLQYTKKVKRFKKIICSDACPNVIRELQWLTYKKDSKGIIHEDEFAIDPHSLSAIWYGLDTFDIADLKGGKMELTKESLGIW</sequence>
<feature type="domain" description="Phage terminase large subunit N-terminal" evidence="1">
    <location>
        <begin position="21"/>
        <end position="232"/>
    </location>
</feature>
<dbReference type="PANTHER" id="PTHR39184:SF1">
    <property type="entry name" value="PBSX PHAGE TERMINASE LARGE SUBUNIT"/>
    <property type="match status" value="1"/>
</dbReference>
<dbReference type="EMBL" id="CCXW01000001">
    <property type="protein sequence ID" value="CEG31433.1"/>
    <property type="molecule type" value="Genomic_DNA"/>
</dbReference>
<dbReference type="PANTHER" id="PTHR39184">
    <property type="match status" value="1"/>
</dbReference>
<protein>
    <submittedName>
        <fullName evidence="3">Phage-related terminase large subunit skin element</fullName>
    </submittedName>
</protein>
<dbReference type="Gene3D" id="3.30.420.280">
    <property type="match status" value="1"/>
</dbReference>
<name>A0AAN2TRZ4_9BACI</name>
<dbReference type="InterPro" id="IPR035413">
    <property type="entry name" value="Terminase_L_C"/>
</dbReference>